<evidence type="ECO:0008006" key="4">
    <source>
        <dbReference type="Google" id="ProtNLM"/>
    </source>
</evidence>
<dbReference type="EMBL" id="CAUJNA010000030">
    <property type="protein sequence ID" value="CAJ1370631.1"/>
    <property type="molecule type" value="Genomic_DNA"/>
</dbReference>
<feature type="compositionally biased region" description="Acidic residues" evidence="1">
    <location>
        <begin position="1"/>
        <end position="21"/>
    </location>
</feature>
<protein>
    <recommendedName>
        <fullName evidence="4">HEAT repeat domain-containing protein</fullName>
    </recommendedName>
</protein>
<proteinExistence type="predicted"/>
<feature type="region of interest" description="Disordered" evidence="1">
    <location>
        <begin position="1"/>
        <end position="23"/>
    </location>
</feature>
<dbReference type="SUPFAM" id="SSF48371">
    <property type="entry name" value="ARM repeat"/>
    <property type="match status" value="1"/>
</dbReference>
<evidence type="ECO:0000256" key="1">
    <source>
        <dbReference type="SAM" id="MobiDB-lite"/>
    </source>
</evidence>
<name>A0AA36HK33_9DINO</name>
<comment type="caution">
    <text evidence="2">The sequence shown here is derived from an EMBL/GenBank/DDBJ whole genome shotgun (WGS) entry which is preliminary data.</text>
</comment>
<sequence length="94" mass="10359">MFDYDDLEDVDPVPDQQEEELREAKAAAAQLSSEAFTERREGCRVLQQLGAAAAPYLQQLVQVSESDEDYEVRKAAKSALRGLKAHGLKPQAPA</sequence>
<dbReference type="Proteomes" id="UP001178507">
    <property type="component" value="Unassembled WGS sequence"/>
</dbReference>
<gene>
    <name evidence="2" type="ORF">EVOR1521_LOCUS1157</name>
</gene>
<organism evidence="2 3">
    <name type="scientific">Effrenium voratum</name>
    <dbReference type="NCBI Taxonomy" id="2562239"/>
    <lineage>
        <taxon>Eukaryota</taxon>
        <taxon>Sar</taxon>
        <taxon>Alveolata</taxon>
        <taxon>Dinophyceae</taxon>
        <taxon>Suessiales</taxon>
        <taxon>Symbiodiniaceae</taxon>
        <taxon>Effrenium</taxon>
    </lineage>
</organism>
<dbReference type="InterPro" id="IPR011989">
    <property type="entry name" value="ARM-like"/>
</dbReference>
<accession>A0AA36HK33</accession>
<evidence type="ECO:0000313" key="2">
    <source>
        <dbReference type="EMBL" id="CAJ1370631.1"/>
    </source>
</evidence>
<evidence type="ECO:0000313" key="3">
    <source>
        <dbReference type="Proteomes" id="UP001178507"/>
    </source>
</evidence>
<keyword evidence="3" id="KW-1185">Reference proteome</keyword>
<dbReference type="InterPro" id="IPR016024">
    <property type="entry name" value="ARM-type_fold"/>
</dbReference>
<dbReference type="Gene3D" id="1.25.10.10">
    <property type="entry name" value="Leucine-rich Repeat Variant"/>
    <property type="match status" value="1"/>
</dbReference>
<reference evidence="2" key="1">
    <citation type="submission" date="2023-08" db="EMBL/GenBank/DDBJ databases">
        <authorList>
            <person name="Chen Y."/>
            <person name="Shah S."/>
            <person name="Dougan E. K."/>
            <person name="Thang M."/>
            <person name="Chan C."/>
        </authorList>
    </citation>
    <scope>NUCLEOTIDE SEQUENCE</scope>
</reference>
<dbReference type="AlphaFoldDB" id="A0AA36HK33"/>